<dbReference type="EMBL" id="BOML01000059">
    <property type="protein sequence ID" value="GIE06095.1"/>
    <property type="molecule type" value="Genomic_DNA"/>
</dbReference>
<evidence type="ECO:0000313" key="5">
    <source>
        <dbReference type="Proteomes" id="UP000637628"/>
    </source>
</evidence>
<keyword evidence="2" id="KW-1133">Transmembrane helix</keyword>
<dbReference type="SUPFAM" id="SSF53300">
    <property type="entry name" value="vWA-like"/>
    <property type="match status" value="1"/>
</dbReference>
<feature type="chain" id="PRO_5046063125" description="VWFA domain-containing protein" evidence="3">
    <location>
        <begin position="17"/>
        <end position="414"/>
    </location>
</feature>
<accession>A0ABQ3Z8D3</accession>
<feature type="compositionally biased region" description="Low complexity" evidence="1">
    <location>
        <begin position="39"/>
        <end position="89"/>
    </location>
</feature>
<evidence type="ECO:0000313" key="4">
    <source>
        <dbReference type="EMBL" id="GIE06095.1"/>
    </source>
</evidence>
<keyword evidence="3" id="KW-0732">Signal</keyword>
<dbReference type="RefSeq" id="WP_379128576.1">
    <property type="nucleotide sequence ID" value="NZ_JBHTFU010000001.1"/>
</dbReference>
<organism evidence="4 5">
    <name type="scientific">Paractinoplanes durhamensis</name>
    <dbReference type="NCBI Taxonomy" id="113563"/>
    <lineage>
        <taxon>Bacteria</taxon>
        <taxon>Bacillati</taxon>
        <taxon>Actinomycetota</taxon>
        <taxon>Actinomycetes</taxon>
        <taxon>Micromonosporales</taxon>
        <taxon>Micromonosporaceae</taxon>
        <taxon>Paractinoplanes</taxon>
    </lineage>
</organism>
<feature type="region of interest" description="Disordered" evidence="1">
    <location>
        <begin position="384"/>
        <end position="414"/>
    </location>
</feature>
<dbReference type="InterPro" id="IPR036465">
    <property type="entry name" value="vWFA_dom_sf"/>
</dbReference>
<name>A0ABQ3Z8D3_9ACTN</name>
<feature type="region of interest" description="Disordered" evidence="1">
    <location>
        <begin position="39"/>
        <end position="92"/>
    </location>
</feature>
<keyword evidence="2" id="KW-0812">Transmembrane</keyword>
<evidence type="ECO:0000256" key="3">
    <source>
        <dbReference type="SAM" id="SignalP"/>
    </source>
</evidence>
<dbReference type="Proteomes" id="UP000637628">
    <property type="component" value="Unassembled WGS sequence"/>
</dbReference>
<comment type="caution">
    <text evidence="4">The sequence shown here is derived from an EMBL/GenBank/DDBJ whole genome shotgun (WGS) entry which is preliminary data.</text>
</comment>
<sequence>MAALIAALTNAAPATAVPPIATAPAPAAQATAQPLAAQPLAAQPLAAQPLAAPSTSPSGGKSASPSSSKSAKPSTSPSTAKPSASRSSAPPIPTVPMPIAAALNASWHTTLVVDLAAVDAADRRTAKVRVDGKAQPADLLPVMSAGMSVALVVDASADGAGTLPAWLSAAARFILEAPAGTASVVIPDRKPAAVLTAPQQGPSGVVSALTTITAGGERDTAAALALARTQFKQTTTGRRLVVMYTSAPAAGDEDADKIAAEFRAEGTLLVVVGTATAGDYWSAAAASTGGFFAPAAEPVVVPALDQVESTLRDRYLVRFLTPDILPATVTVTVGPGAGEITLPRPEVAKSGFPFARTLLIALGVAALVALVIVLIALRRRPRPPTGKPGLTSVFSGRASVPGPARGQARVPWSG</sequence>
<reference evidence="4 5" key="1">
    <citation type="submission" date="2021-01" db="EMBL/GenBank/DDBJ databases">
        <title>Whole genome shotgun sequence of Actinoplanes durhamensis NBRC 14914.</title>
        <authorList>
            <person name="Komaki H."/>
            <person name="Tamura T."/>
        </authorList>
    </citation>
    <scope>NUCLEOTIDE SEQUENCE [LARGE SCALE GENOMIC DNA]</scope>
    <source>
        <strain evidence="4 5">NBRC 14914</strain>
    </source>
</reference>
<gene>
    <name evidence="4" type="ORF">Adu01nite_74450</name>
</gene>
<dbReference type="Gene3D" id="3.40.50.410">
    <property type="entry name" value="von Willebrand factor, type A domain"/>
    <property type="match status" value="1"/>
</dbReference>
<evidence type="ECO:0000256" key="1">
    <source>
        <dbReference type="SAM" id="MobiDB-lite"/>
    </source>
</evidence>
<evidence type="ECO:0000256" key="2">
    <source>
        <dbReference type="SAM" id="Phobius"/>
    </source>
</evidence>
<proteinExistence type="predicted"/>
<evidence type="ECO:0008006" key="6">
    <source>
        <dbReference type="Google" id="ProtNLM"/>
    </source>
</evidence>
<feature type="transmembrane region" description="Helical" evidence="2">
    <location>
        <begin position="358"/>
        <end position="377"/>
    </location>
</feature>
<keyword evidence="2" id="KW-0472">Membrane</keyword>
<keyword evidence="5" id="KW-1185">Reference proteome</keyword>
<feature type="signal peptide" evidence="3">
    <location>
        <begin position="1"/>
        <end position="16"/>
    </location>
</feature>
<protein>
    <recommendedName>
        <fullName evidence="6">VWFA domain-containing protein</fullName>
    </recommendedName>
</protein>